<accession>A0A8X8LAS1</accession>
<evidence type="ECO:0000313" key="1">
    <source>
        <dbReference type="EMBL" id="SDW58047.1"/>
    </source>
</evidence>
<organism evidence="1 2">
    <name type="scientific">Hydrobacter penzbergensis</name>
    <dbReference type="NCBI Taxonomy" id="1235997"/>
    <lineage>
        <taxon>Bacteria</taxon>
        <taxon>Pseudomonadati</taxon>
        <taxon>Bacteroidota</taxon>
        <taxon>Chitinophagia</taxon>
        <taxon>Chitinophagales</taxon>
        <taxon>Chitinophagaceae</taxon>
        <taxon>Hydrobacter</taxon>
    </lineage>
</organism>
<proteinExistence type="predicted"/>
<sequence length="306" mass="33375">MKKIVSIFLLFQMYLPGYTQTNTFPATGNVGIGTTSPLDLLHANGNIRWGGTNTNYVYSGQDGIGLYLEQVGNTAAKSRVRLQSSKSSDLTNYSQFFIDPYNGFSFMTLGNANGNVGIGTSMPTYKLEAVTGGAAALRLQTSNSTVPNPQIDLYDAGRYQETVISSSDGATVGTYLASYSNHPLMFGTNHSTAQVTLVSSGNLGIGTINPSEKLSVNGNIRTQKLIVTQLGWSDYVFDKDYKLRSLQDLEAFIKENKHLPEVPSTKEVSEKGISVGDNQALLLKKIEELTLYVIELKKEINKIKNK</sequence>
<protein>
    <recommendedName>
        <fullName evidence="3">Tail fiber domain-containing protein</fullName>
    </recommendedName>
</protein>
<dbReference type="AlphaFoldDB" id="A0A8X8LAS1"/>
<dbReference type="EMBL" id="FNNO01000004">
    <property type="protein sequence ID" value="SDW58047.1"/>
    <property type="molecule type" value="Genomic_DNA"/>
</dbReference>
<name>A0A8X8LAS1_9BACT</name>
<keyword evidence="2" id="KW-1185">Reference proteome</keyword>
<dbReference type="RefSeq" id="WP_139173845.1">
    <property type="nucleotide sequence ID" value="NZ_FNNO01000004.1"/>
</dbReference>
<reference evidence="1 2" key="1">
    <citation type="submission" date="2016-10" db="EMBL/GenBank/DDBJ databases">
        <authorList>
            <person name="Varghese N."/>
            <person name="Submissions S."/>
        </authorList>
    </citation>
    <scope>NUCLEOTIDE SEQUENCE [LARGE SCALE GENOMIC DNA]</scope>
    <source>
        <strain evidence="1 2">DSM 25353</strain>
    </source>
</reference>
<comment type="caution">
    <text evidence="1">The sequence shown here is derived from an EMBL/GenBank/DDBJ whole genome shotgun (WGS) entry which is preliminary data.</text>
</comment>
<gene>
    <name evidence="1" type="ORF">SAMN05444410_1048</name>
</gene>
<evidence type="ECO:0000313" key="2">
    <source>
        <dbReference type="Proteomes" id="UP000198711"/>
    </source>
</evidence>
<dbReference type="Proteomes" id="UP000198711">
    <property type="component" value="Unassembled WGS sequence"/>
</dbReference>
<evidence type="ECO:0008006" key="3">
    <source>
        <dbReference type="Google" id="ProtNLM"/>
    </source>
</evidence>